<evidence type="ECO:0000256" key="1">
    <source>
        <dbReference type="SAM" id="MobiDB-lite"/>
    </source>
</evidence>
<gene>
    <name evidence="3" type="ORF">FA15DRAFT_359734</name>
</gene>
<feature type="region of interest" description="Disordered" evidence="1">
    <location>
        <begin position="1"/>
        <end position="44"/>
    </location>
</feature>
<feature type="transmembrane region" description="Helical" evidence="2">
    <location>
        <begin position="201"/>
        <end position="226"/>
    </location>
</feature>
<proteinExistence type="predicted"/>
<keyword evidence="2" id="KW-1133">Transmembrane helix</keyword>
<reference evidence="3 4" key="1">
    <citation type="journal article" date="2019" name="Nat. Ecol. Evol.">
        <title>Megaphylogeny resolves global patterns of mushroom evolution.</title>
        <authorList>
            <person name="Varga T."/>
            <person name="Krizsan K."/>
            <person name="Foldi C."/>
            <person name="Dima B."/>
            <person name="Sanchez-Garcia M."/>
            <person name="Sanchez-Ramirez S."/>
            <person name="Szollosi G.J."/>
            <person name="Szarkandi J.G."/>
            <person name="Papp V."/>
            <person name="Albert L."/>
            <person name="Andreopoulos W."/>
            <person name="Angelini C."/>
            <person name="Antonin V."/>
            <person name="Barry K.W."/>
            <person name="Bougher N.L."/>
            <person name="Buchanan P."/>
            <person name="Buyck B."/>
            <person name="Bense V."/>
            <person name="Catcheside P."/>
            <person name="Chovatia M."/>
            <person name="Cooper J."/>
            <person name="Damon W."/>
            <person name="Desjardin D."/>
            <person name="Finy P."/>
            <person name="Geml J."/>
            <person name="Haridas S."/>
            <person name="Hughes K."/>
            <person name="Justo A."/>
            <person name="Karasinski D."/>
            <person name="Kautmanova I."/>
            <person name="Kiss B."/>
            <person name="Kocsube S."/>
            <person name="Kotiranta H."/>
            <person name="LaButti K.M."/>
            <person name="Lechner B.E."/>
            <person name="Liimatainen K."/>
            <person name="Lipzen A."/>
            <person name="Lukacs Z."/>
            <person name="Mihaltcheva S."/>
            <person name="Morgado L.N."/>
            <person name="Niskanen T."/>
            <person name="Noordeloos M.E."/>
            <person name="Ohm R.A."/>
            <person name="Ortiz-Santana B."/>
            <person name="Ovrebo C."/>
            <person name="Racz N."/>
            <person name="Riley R."/>
            <person name="Savchenko A."/>
            <person name="Shiryaev A."/>
            <person name="Soop K."/>
            <person name="Spirin V."/>
            <person name="Szebenyi C."/>
            <person name="Tomsovsky M."/>
            <person name="Tulloss R.E."/>
            <person name="Uehling J."/>
            <person name="Grigoriev I.V."/>
            <person name="Vagvolgyi C."/>
            <person name="Papp T."/>
            <person name="Martin F.M."/>
            <person name="Miettinen O."/>
            <person name="Hibbett D.S."/>
            <person name="Nagy L.G."/>
        </authorList>
    </citation>
    <scope>NUCLEOTIDE SEQUENCE [LARGE SCALE GENOMIC DNA]</scope>
    <source>
        <strain evidence="3 4">CBS 121175</strain>
    </source>
</reference>
<dbReference type="AlphaFoldDB" id="A0A5C3KY37"/>
<dbReference type="EMBL" id="ML210187">
    <property type="protein sequence ID" value="TFK25324.1"/>
    <property type="molecule type" value="Genomic_DNA"/>
</dbReference>
<feature type="transmembrane region" description="Helical" evidence="2">
    <location>
        <begin position="315"/>
        <end position="334"/>
    </location>
</feature>
<feature type="transmembrane region" description="Helical" evidence="2">
    <location>
        <begin position="290"/>
        <end position="309"/>
    </location>
</feature>
<sequence length="372" mass="41076">MAEPSVADVDLERGDEPQADVNLGDKSLEKDKPLPEPKDSSDQVVSAVDEAAIDAGPVLSASRETQLQELQKELQDFLGQHVGKVMQLQKTLMDQMRPRPPFAHAMTVSDRDTAGDAVSAGRASTGNFAVFSHMDLGGTRTGPFDMHTYALDQFLAVHLENIQVLQETLNKGHPSAPAPLSTIAETSHDPGGHYNAQMQQFGILAVSSALLGIFILAFLSLSNWLIGPERNRIPFSVGLFFAYFCLALLLLSIALALWGIMSASWRRMRGMPESALQSHFHLHLGRQIQFCVGVAIFLPIILLSFYSFVSIAFPIVFLIMLLTISLLVVGCVFYRVPITFENVSTLILGTRHMERPSRSQKRPVPRSRRSFY</sequence>
<dbReference type="Proteomes" id="UP000307440">
    <property type="component" value="Unassembled WGS sequence"/>
</dbReference>
<feature type="transmembrane region" description="Helical" evidence="2">
    <location>
        <begin position="238"/>
        <end position="261"/>
    </location>
</feature>
<feature type="compositionally biased region" description="Basic and acidic residues" evidence="1">
    <location>
        <begin position="26"/>
        <end position="41"/>
    </location>
</feature>
<evidence type="ECO:0008006" key="5">
    <source>
        <dbReference type="Google" id="ProtNLM"/>
    </source>
</evidence>
<evidence type="ECO:0000313" key="3">
    <source>
        <dbReference type="EMBL" id="TFK25324.1"/>
    </source>
</evidence>
<organism evidence="3 4">
    <name type="scientific">Coprinopsis marcescibilis</name>
    <name type="common">Agaric fungus</name>
    <name type="synonym">Psathyrella marcescibilis</name>
    <dbReference type="NCBI Taxonomy" id="230819"/>
    <lineage>
        <taxon>Eukaryota</taxon>
        <taxon>Fungi</taxon>
        <taxon>Dikarya</taxon>
        <taxon>Basidiomycota</taxon>
        <taxon>Agaricomycotina</taxon>
        <taxon>Agaricomycetes</taxon>
        <taxon>Agaricomycetidae</taxon>
        <taxon>Agaricales</taxon>
        <taxon>Agaricineae</taxon>
        <taxon>Psathyrellaceae</taxon>
        <taxon>Coprinopsis</taxon>
    </lineage>
</organism>
<keyword evidence="2" id="KW-0812">Transmembrane</keyword>
<evidence type="ECO:0000313" key="4">
    <source>
        <dbReference type="Proteomes" id="UP000307440"/>
    </source>
</evidence>
<dbReference type="OrthoDB" id="2927220at2759"/>
<name>A0A5C3KY37_COPMA</name>
<accession>A0A5C3KY37</accession>
<keyword evidence="2" id="KW-0472">Membrane</keyword>
<evidence type="ECO:0000256" key="2">
    <source>
        <dbReference type="SAM" id="Phobius"/>
    </source>
</evidence>
<keyword evidence="4" id="KW-1185">Reference proteome</keyword>
<protein>
    <recommendedName>
        <fullName evidence="5">Transmembrane protein</fullName>
    </recommendedName>
</protein>